<keyword evidence="2" id="KW-1185">Reference proteome</keyword>
<evidence type="ECO:0000313" key="2">
    <source>
        <dbReference type="Proteomes" id="UP000204614"/>
    </source>
</evidence>
<dbReference type="GeneID" id="26644888"/>
<dbReference type="EMBL" id="KR869820">
    <property type="protein sequence ID" value="AKR15974.1"/>
    <property type="molecule type" value="Genomic_DNA"/>
</dbReference>
<sequence>MKISVLVLIIGALLVGCAEKPPEKVLPTLPAKVNPVDVKWKVIAEVREIDGKKYLVMPFDGNPYVALSYPDSLIFRSWMNDVKRQKDQTDNILCAVGYTDKCKLRNLK</sequence>
<name>A0A0K0QT84_9CAUD</name>
<protein>
    <submittedName>
        <fullName evidence="1">Outer membrane lipoprotein Rz1</fullName>
    </submittedName>
</protein>
<dbReference type="Proteomes" id="UP000204614">
    <property type="component" value="Segment"/>
</dbReference>
<dbReference type="RefSeq" id="YP_009218666.1">
    <property type="nucleotide sequence ID" value="NC_029013.1"/>
</dbReference>
<organism evidence="1 2">
    <name type="scientific">Citrobacter phage IME-CF2</name>
    <dbReference type="NCBI Taxonomy" id="1673887"/>
    <lineage>
        <taxon>Viruses</taxon>
        <taxon>Duplodnaviria</taxon>
        <taxon>Heunggongvirae</taxon>
        <taxon>Uroviricota</taxon>
        <taxon>Caudoviricetes</taxon>
        <taxon>Pantevenvirales</taxon>
        <taxon>Straboviridae</taxon>
        <taxon>Pseudotevenvirus</taxon>
        <taxon>Pseudotevenvirus imecf2</taxon>
    </lineage>
</organism>
<evidence type="ECO:0000313" key="1">
    <source>
        <dbReference type="EMBL" id="AKR15974.1"/>
    </source>
</evidence>
<reference evidence="2" key="1">
    <citation type="submission" date="2015-05" db="EMBL/GenBank/DDBJ databases">
        <authorList>
            <person name="Liu X."/>
            <person name="Tong Y."/>
            <person name="Huang Y."/>
            <person name="An X."/>
            <person name="Mi Z."/>
            <person name="Zhang Z."/>
        </authorList>
    </citation>
    <scope>NUCLEOTIDE SEQUENCE [LARGE SCALE GENOMIC DNA]</scope>
</reference>
<dbReference type="PROSITE" id="PS51257">
    <property type="entry name" value="PROKAR_LIPOPROTEIN"/>
    <property type="match status" value="1"/>
</dbReference>
<accession>A0A0K0QT84</accession>
<proteinExistence type="predicted"/>
<dbReference type="KEGG" id="vg:26644888"/>
<keyword evidence="1" id="KW-0449">Lipoprotein</keyword>